<proteinExistence type="predicted"/>
<name>A0A8J6TWT7_9FLAO</name>
<dbReference type="InterPro" id="IPR050194">
    <property type="entry name" value="Glycosyltransferase_grp1"/>
</dbReference>
<gene>
    <name evidence="3" type="ORF">H9Y05_03185</name>
</gene>
<dbReference type="RefSeq" id="WP_216713488.1">
    <property type="nucleotide sequence ID" value="NZ_JACVEL010000002.1"/>
</dbReference>
<reference evidence="3" key="1">
    <citation type="submission" date="2020-09" db="EMBL/GenBank/DDBJ databases">
        <title>Taishania pollutisoli gen. nov., sp. nov., Isolated from Tetrabromobisphenol A-Contaminated Soil.</title>
        <authorList>
            <person name="Chen Q."/>
        </authorList>
    </citation>
    <scope>NUCLEOTIDE SEQUENCE</scope>
    <source>
        <strain evidence="3">CZZ-1</strain>
    </source>
</reference>
<sequence>MKKIKVLRIINRFNIGGPTYNATFLTRFLGDEFETLLIGGLPEEGESDSLHILEQYGVQPVLLDEMQRKPSFSSDRKAYKRIQRIIEEFQPDIVHTHAAKAGALGRRAAKAAGVPVIVHTYHGHVFHGYFNPLKTTVYKAIERRLSKSSTRIIAISSLQKDELVNTHKVCSDQQTVVIPLGFDLSKFHENRTENRTKTRRQFHIADDEIAIGIIGRLAPIKNHLFFIDVLKEISRQTTKKVKVFIVGDGTERGAIEQHIDGFNWPENLTIQLTSWIREIEVFNPGMDIICLCSKNEGTPVSLIEAQAANVPVISTNVGGVRDIVADKKTGIIVTSGTQTEYTEKLLELIENDGLRSAMSQSGWEYVKEQFHYTRLANDVKQLYFKLLNEKNVIRK</sequence>
<dbReference type="InterPro" id="IPR028098">
    <property type="entry name" value="Glyco_trans_4-like_N"/>
</dbReference>
<evidence type="ECO:0000313" key="3">
    <source>
        <dbReference type="EMBL" id="MBC9811471.1"/>
    </source>
</evidence>
<dbReference type="GO" id="GO:0016758">
    <property type="term" value="F:hexosyltransferase activity"/>
    <property type="evidence" value="ECO:0007669"/>
    <property type="project" value="TreeGrafter"/>
</dbReference>
<dbReference type="PANTHER" id="PTHR45947">
    <property type="entry name" value="SULFOQUINOVOSYL TRANSFERASE SQD2"/>
    <property type="match status" value="1"/>
</dbReference>
<feature type="domain" description="Glycosyltransferase subfamily 4-like N-terminal" evidence="2">
    <location>
        <begin position="67"/>
        <end position="185"/>
    </location>
</feature>
<accession>A0A8J6TWT7</accession>
<dbReference type="AlphaFoldDB" id="A0A8J6TWT7"/>
<dbReference type="SUPFAM" id="SSF53756">
    <property type="entry name" value="UDP-Glycosyltransferase/glycogen phosphorylase"/>
    <property type="match status" value="1"/>
</dbReference>
<organism evidence="3 4">
    <name type="scientific">Taishania pollutisoli</name>
    <dbReference type="NCBI Taxonomy" id="2766479"/>
    <lineage>
        <taxon>Bacteria</taxon>
        <taxon>Pseudomonadati</taxon>
        <taxon>Bacteroidota</taxon>
        <taxon>Flavobacteriia</taxon>
        <taxon>Flavobacteriales</taxon>
        <taxon>Crocinitomicaceae</taxon>
        <taxon>Taishania</taxon>
    </lineage>
</organism>
<evidence type="ECO:0000259" key="1">
    <source>
        <dbReference type="Pfam" id="PF00534"/>
    </source>
</evidence>
<dbReference type="Proteomes" id="UP000652681">
    <property type="component" value="Unassembled WGS sequence"/>
</dbReference>
<dbReference type="Pfam" id="PF13439">
    <property type="entry name" value="Glyco_transf_4"/>
    <property type="match status" value="1"/>
</dbReference>
<keyword evidence="4" id="KW-1185">Reference proteome</keyword>
<dbReference type="Pfam" id="PF00534">
    <property type="entry name" value="Glycos_transf_1"/>
    <property type="match status" value="1"/>
</dbReference>
<dbReference type="InterPro" id="IPR001296">
    <property type="entry name" value="Glyco_trans_1"/>
</dbReference>
<evidence type="ECO:0000313" key="4">
    <source>
        <dbReference type="Proteomes" id="UP000652681"/>
    </source>
</evidence>
<evidence type="ECO:0000259" key="2">
    <source>
        <dbReference type="Pfam" id="PF13439"/>
    </source>
</evidence>
<dbReference type="Gene3D" id="3.40.50.2000">
    <property type="entry name" value="Glycogen Phosphorylase B"/>
    <property type="match status" value="2"/>
</dbReference>
<protein>
    <submittedName>
        <fullName evidence="3">Glycosyltransferase</fullName>
    </submittedName>
</protein>
<dbReference type="PANTHER" id="PTHR45947:SF3">
    <property type="entry name" value="SULFOQUINOVOSYL TRANSFERASE SQD2"/>
    <property type="match status" value="1"/>
</dbReference>
<comment type="caution">
    <text evidence="3">The sequence shown here is derived from an EMBL/GenBank/DDBJ whole genome shotgun (WGS) entry which is preliminary data.</text>
</comment>
<dbReference type="EMBL" id="JACVEL010000002">
    <property type="protein sequence ID" value="MBC9811471.1"/>
    <property type="molecule type" value="Genomic_DNA"/>
</dbReference>
<feature type="domain" description="Glycosyl transferase family 1" evidence="1">
    <location>
        <begin position="195"/>
        <end position="362"/>
    </location>
</feature>